<dbReference type="STRING" id="1036808.A0A0C3ENJ6"/>
<reference evidence="3" key="2">
    <citation type="submission" date="2015-01" db="EMBL/GenBank/DDBJ databases">
        <title>Evolutionary Origins and Diversification of the Mycorrhizal Mutualists.</title>
        <authorList>
            <consortium name="DOE Joint Genome Institute"/>
            <consortium name="Mycorrhizal Genomics Consortium"/>
            <person name="Kohler A."/>
            <person name="Kuo A."/>
            <person name="Nagy L.G."/>
            <person name="Floudas D."/>
            <person name="Copeland A."/>
            <person name="Barry K.W."/>
            <person name="Cichocki N."/>
            <person name="Veneault-Fourrey C."/>
            <person name="LaButti K."/>
            <person name="Lindquist E.A."/>
            <person name="Lipzen A."/>
            <person name="Lundell T."/>
            <person name="Morin E."/>
            <person name="Murat C."/>
            <person name="Riley R."/>
            <person name="Ohm R."/>
            <person name="Sun H."/>
            <person name="Tunlid A."/>
            <person name="Henrissat B."/>
            <person name="Grigoriev I.V."/>
            <person name="Hibbett D.S."/>
            <person name="Martin F."/>
        </authorList>
    </citation>
    <scope>NUCLEOTIDE SEQUENCE [LARGE SCALE GENOMIC DNA]</scope>
    <source>
        <strain evidence="3">Foug A</strain>
    </source>
</reference>
<name>A0A0C3ENJ6_9AGAM</name>
<organism evidence="2 3">
    <name type="scientific">Scleroderma citrinum Foug A</name>
    <dbReference type="NCBI Taxonomy" id="1036808"/>
    <lineage>
        <taxon>Eukaryota</taxon>
        <taxon>Fungi</taxon>
        <taxon>Dikarya</taxon>
        <taxon>Basidiomycota</taxon>
        <taxon>Agaricomycotina</taxon>
        <taxon>Agaricomycetes</taxon>
        <taxon>Agaricomycetidae</taxon>
        <taxon>Boletales</taxon>
        <taxon>Sclerodermatineae</taxon>
        <taxon>Sclerodermataceae</taxon>
        <taxon>Scleroderma</taxon>
    </lineage>
</organism>
<dbReference type="Proteomes" id="UP000053989">
    <property type="component" value="Unassembled WGS sequence"/>
</dbReference>
<evidence type="ECO:0000313" key="2">
    <source>
        <dbReference type="EMBL" id="KIM69759.1"/>
    </source>
</evidence>
<dbReference type="InParanoid" id="A0A0C3ENJ6"/>
<gene>
    <name evidence="2" type="ORF">SCLCIDRAFT_1208285</name>
</gene>
<dbReference type="EMBL" id="KN822006">
    <property type="protein sequence ID" value="KIM69759.1"/>
    <property type="molecule type" value="Genomic_DNA"/>
</dbReference>
<feature type="compositionally biased region" description="Low complexity" evidence="1">
    <location>
        <begin position="105"/>
        <end position="115"/>
    </location>
</feature>
<dbReference type="HOGENOM" id="CLU_2110419_0_0_1"/>
<protein>
    <submittedName>
        <fullName evidence="2">Uncharacterized protein</fullName>
    </submittedName>
</protein>
<keyword evidence="3" id="KW-1185">Reference proteome</keyword>
<accession>A0A0C3ENJ6</accession>
<reference evidence="2 3" key="1">
    <citation type="submission" date="2014-04" db="EMBL/GenBank/DDBJ databases">
        <authorList>
            <consortium name="DOE Joint Genome Institute"/>
            <person name="Kuo A."/>
            <person name="Kohler A."/>
            <person name="Nagy L.G."/>
            <person name="Floudas D."/>
            <person name="Copeland A."/>
            <person name="Barry K.W."/>
            <person name="Cichocki N."/>
            <person name="Veneault-Fourrey C."/>
            <person name="LaButti K."/>
            <person name="Lindquist E.A."/>
            <person name="Lipzen A."/>
            <person name="Lundell T."/>
            <person name="Morin E."/>
            <person name="Murat C."/>
            <person name="Sun H."/>
            <person name="Tunlid A."/>
            <person name="Henrissat B."/>
            <person name="Grigoriev I.V."/>
            <person name="Hibbett D.S."/>
            <person name="Martin F."/>
            <person name="Nordberg H.P."/>
            <person name="Cantor M.N."/>
            <person name="Hua S.X."/>
        </authorList>
    </citation>
    <scope>NUCLEOTIDE SEQUENCE [LARGE SCALE GENOMIC DNA]</scope>
    <source>
        <strain evidence="2 3">Foug A</strain>
    </source>
</reference>
<sequence>MTSPISDIAETASPKYVDAAVSPVLFVTSRTACNSPRGASGDGPPRVKTSNDLNACASFGLAQGSHVPHQGHLPSEADVRSPIAKGTHVPLSATSTLFARPSPPTQSTSSTTCRR</sequence>
<feature type="region of interest" description="Disordered" evidence="1">
    <location>
        <begin position="64"/>
        <end position="115"/>
    </location>
</feature>
<dbReference type="OrthoDB" id="3270804at2759"/>
<dbReference type="AlphaFoldDB" id="A0A0C3ENJ6"/>
<evidence type="ECO:0000256" key="1">
    <source>
        <dbReference type="SAM" id="MobiDB-lite"/>
    </source>
</evidence>
<proteinExistence type="predicted"/>
<evidence type="ECO:0000313" key="3">
    <source>
        <dbReference type="Proteomes" id="UP000053989"/>
    </source>
</evidence>